<dbReference type="HOGENOM" id="CLU_1589108_0_0_1"/>
<reference evidence="2" key="2">
    <citation type="submission" date="2018-05" db="EMBL/GenBank/DDBJ databases">
        <title>OpunRS2 (Oryza punctata Reference Sequence Version 2).</title>
        <authorList>
            <person name="Zhang J."/>
            <person name="Kudrna D."/>
            <person name="Lee S."/>
            <person name="Talag J."/>
            <person name="Welchert J."/>
            <person name="Wing R.A."/>
        </authorList>
    </citation>
    <scope>NUCLEOTIDE SEQUENCE [LARGE SCALE GENOMIC DNA]</scope>
</reference>
<feature type="compositionally biased region" description="Pro residues" evidence="1">
    <location>
        <begin position="157"/>
        <end position="168"/>
    </location>
</feature>
<proteinExistence type="predicted"/>
<name>A0A0E0K167_ORYPU</name>
<accession>A0A0E0K167</accession>
<sequence>MKTFADDRSNSLLLTPDPPDSTGGGYSGGGSRAAAFGGSSNDAWWSSGAGGGARVWVVELGCGRRSSERGRWLRVWVVALGARAAASSMGGAEGADPTLGSNMWAYSFLPAARGQLHVLFTRVKRISGQVVKSHPVFFLGSRMKREGRRRVGQVPAWQPPPPPYVRAR</sequence>
<keyword evidence="3" id="KW-1185">Reference proteome</keyword>
<feature type="region of interest" description="Disordered" evidence="1">
    <location>
        <begin position="149"/>
        <end position="168"/>
    </location>
</feature>
<evidence type="ECO:0000256" key="1">
    <source>
        <dbReference type="SAM" id="MobiDB-lite"/>
    </source>
</evidence>
<protein>
    <submittedName>
        <fullName evidence="2">Uncharacterized protein</fullName>
    </submittedName>
</protein>
<evidence type="ECO:0000313" key="2">
    <source>
        <dbReference type="EnsemblPlants" id="OPUNC02G18640.1"/>
    </source>
</evidence>
<dbReference type="AlphaFoldDB" id="A0A0E0K167"/>
<dbReference type="Gramene" id="OPUNC02G18640.1">
    <property type="protein sequence ID" value="OPUNC02G18640.1"/>
    <property type="gene ID" value="OPUNC02G18640"/>
</dbReference>
<feature type="region of interest" description="Disordered" evidence="1">
    <location>
        <begin position="1"/>
        <end position="28"/>
    </location>
</feature>
<reference evidence="2" key="1">
    <citation type="submission" date="2015-04" db="UniProtKB">
        <authorList>
            <consortium name="EnsemblPlants"/>
        </authorList>
    </citation>
    <scope>IDENTIFICATION</scope>
</reference>
<organism evidence="2">
    <name type="scientific">Oryza punctata</name>
    <name type="common">Red rice</name>
    <dbReference type="NCBI Taxonomy" id="4537"/>
    <lineage>
        <taxon>Eukaryota</taxon>
        <taxon>Viridiplantae</taxon>
        <taxon>Streptophyta</taxon>
        <taxon>Embryophyta</taxon>
        <taxon>Tracheophyta</taxon>
        <taxon>Spermatophyta</taxon>
        <taxon>Magnoliopsida</taxon>
        <taxon>Liliopsida</taxon>
        <taxon>Poales</taxon>
        <taxon>Poaceae</taxon>
        <taxon>BOP clade</taxon>
        <taxon>Oryzoideae</taxon>
        <taxon>Oryzeae</taxon>
        <taxon>Oryzinae</taxon>
        <taxon>Oryza</taxon>
    </lineage>
</organism>
<dbReference type="EnsemblPlants" id="OPUNC02G18640.1">
    <property type="protein sequence ID" value="OPUNC02G18640.1"/>
    <property type="gene ID" value="OPUNC02G18640"/>
</dbReference>
<evidence type="ECO:0000313" key="3">
    <source>
        <dbReference type="Proteomes" id="UP000026962"/>
    </source>
</evidence>
<dbReference type="Proteomes" id="UP000026962">
    <property type="component" value="Chromosome 2"/>
</dbReference>